<comment type="caution">
    <text evidence="10">The sequence shown here is derived from an EMBL/GenBank/DDBJ whole genome shotgun (WGS) entry which is preliminary data.</text>
</comment>
<evidence type="ECO:0000259" key="9">
    <source>
        <dbReference type="PROSITE" id="PS50893"/>
    </source>
</evidence>
<organism evidence="10 11">
    <name type="scientific">Bradyrhizobium frederickii</name>
    <dbReference type="NCBI Taxonomy" id="2560054"/>
    <lineage>
        <taxon>Bacteria</taxon>
        <taxon>Pseudomonadati</taxon>
        <taxon>Pseudomonadota</taxon>
        <taxon>Alphaproteobacteria</taxon>
        <taxon>Hyphomicrobiales</taxon>
        <taxon>Nitrobacteraceae</taxon>
        <taxon>Bradyrhizobium</taxon>
    </lineage>
</organism>
<comment type="similarity">
    <text evidence="2">Belongs to the ABC transporter superfamily.</text>
</comment>
<name>A0A4Y9P5M3_9BRAD</name>
<sequence>MRSTRAWPKACDVACDGSRLIAMALLEVDNLQTHFRTPGGINRAVDGVSFHVNEGETLAIVGESGCGKSVTSMSLMRLIPEPPGRIAGSIRFAGKDLLKLSDREMRAIRGNDISMIFQEPMTSLNPVLTVGRQIRETLMIHQGLDKQAAEAHAIEMLTLVGIPEPGRRVREYPHQLSGGMRQRVMIAIALACNPKLLIADEPTTALDVTIQAQILKLMLDLKRRVGAAIILITHDLGVVAEIAERVMVMYAGRKVEEAPVAELFRSPRHPYTQGLLGAVPRLGSSLTGTARRLAEIPGQVPDLRKPIVGCVFAGRCALATDLCRQYAPGLEEKGPRHIAACHYSAKGAVAA</sequence>
<evidence type="ECO:0000313" key="10">
    <source>
        <dbReference type="EMBL" id="TFV75690.1"/>
    </source>
</evidence>
<evidence type="ECO:0000256" key="1">
    <source>
        <dbReference type="ARBA" id="ARBA00004417"/>
    </source>
</evidence>
<gene>
    <name evidence="10" type="ORF">E4K64_13920</name>
</gene>
<dbReference type="PROSITE" id="PS00211">
    <property type="entry name" value="ABC_TRANSPORTER_1"/>
    <property type="match status" value="1"/>
</dbReference>
<dbReference type="SUPFAM" id="SSF52540">
    <property type="entry name" value="P-loop containing nucleoside triphosphate hydrolases"/>
    <property type="match status" value="1"/>
</dbReference>
<dbReference type="Proteomes" id="UP000297700">
    <property type="component" value="Unassembled WGS sequence"/>
</dbReference>
<evidence type="ECO:0000313" key="11">
    <source>
        <dbReference type="Proteomes" id="UP000297700"/>
    </source>
</evidence>
<accession>A0A4Y9P5M3</accession>
<evidence type="ECO:0000256" key="8">
    <source>
        <dbReference type="ARBA" id="ARBA00024722"/>
    </source>
</evidence>
<keyword evidence="7" id="KW-0472">Membrane</keyword>
<dbReference type="InterPro" id="IPR013563">
    <property type="entry name" value="Oligopep_ABC_C"/>
</dbReference>
<dbReference type="NCBIfam" id="TIGR01727">
    <property type="entry name" value="oligo_HPY"/>
    <property type="match status" value="1"/>
</dbReference>
<dbReference type="PANTHER" id="PTHR43297:SF2">
    <property type="entry name" value="DIPEPTIDE TRANSPORT ATP-BINDING PROTEIN DPPD"/>
    <property type="match status" value="1"/>
</dbReference>
<evidence type="ECO:0000256" key="3">
    <source>
        <dbReference type="ARBA" id="ARBA00022448"/>
    </source>
</evidence>
<dbReference type="AlphaFoldDB" id="A0A4Y9P5M3"/>
<dbReference type="InterPro" id="IPR027417">
    <property type="entry name" value="P-loop_NTPase"/>
</dbReference>
<evidence type="ECO:0000256" key="7">
    <source>
        <dbReference type="ARBA" id="ARBA00023136"/>
    </source>
</evidence>
<protein>
    <submittedName>
        <fullName evidence="10">ABC transporter ATP-binding protein</fullName>
    </submittedName>
</protein>
<evidence type="ECO:0000256" key="2">
    <source>
        <dbReference type="ARBA" id="ARBA00005417"/>
    </source>
</evidence>
<dbReference type="CDD" id="cd03257">
    <property type="entry name" value="ABC_NikE_OppD_transporters"/>
    <property type="match status" value="1"/>
</dbReference>
<dbReference type="InterPro" id="IPR050388">
    <property type="entry name" value="ABC_Ni/Peptide_Import"/>
</dbReference>
<dbReference type="EMBL" id="SPQS01000007">
    <property type="protein sequence ID" value="TFV75690.1"/>
    <property type="molecule type" value="Genomic_DNA"/>
</dbReference>
<keyword evidence="6 10" id="KW-0067">ATP-binding</keyword>
<evidence type="ECO:0000256" key="6">
    <source>
        <dbReference type="ARBA" id="ARBA00022840"/>
    </source>
</evidence>
<dbReference type="InterPro" id="IPR017871">
    <property type="entry name" value="ABC_transporter-like_CS"/>
</dbReference>
<dbReference type="PROSITE" id="PS50893">
    <property type="entry name" value="ABC_TRANSPORTER_2"/>
    <property type="match status" value="1"/>
</dbReference>
<dbReference type="PANTHER" id="PTHR43297">
    <property type="entry name" value="OLIGOPEPTIDE TRANSPORT ATP-BINDING PROTEIN APPD"/>
    <property type="match status" value="1"/>
</dbReference>
<dbReference type="Pfam" id="PF08352">
    <property type="entry name" value="oligo_HPY"/>
    <property type="match status" value="1"/>
</dbReference>
<proteinExistence type="inferred from homology"/>
<comment type="subcellular location">
    <subcellularLocation>
        <location evidence="1">Cell inner membrane</location>
        <topology evidence="1">Peripheral membrane protein</topology>
    </subcellularLocation>
</comment>
<dbReference type="InterPro" id="IPR003593">
    <property type="entry name" value="AAA+_ATPase"/>
</dbReference>
<evidence type="ECO:0000256" key="4">
    <source>
        <dbReference type="ARBA" id="ARBA00022475"/>
    </source>
</evidence>
<dbReference type="SMART" id="SM00382">
    <property type="entry name" value="AAA"/>
    <property type="match status" value="1"/>
</dbReference>
<dbReference type="FunFam" id="3.40.50.300:FF:000016">
    <property type="entry name" value="Oligopeptide ABC transporter ATP-binding component"/>
    <property type="match status" value="1"/>
</dbReference>
<dbReference type="Gene3D" id="3.40.50.300">
    <property type="entry name" value="P-loop containing nucleotide triphosphate hydrolases"/>
    <property type="match status" value="1"/>
</dbReference>
<dbReference type="GO" id="GO:0005886">
    <property type="term" value="C:plasma membrane"/>
    <property type="evidence" value="ECO:0007669"/>
    <property type="project" value="UniProtKB-SubCell"/>
</dbReference>
<reference evidence="10 11" key="1">
    <citation type="submission" date="2019-03" db="EMBL/GenBank/DDBJ databases">
        <title>Bradyrhizobium strains diversity.</title>
        <authorList>
            <person name="Urquiaga M.C.O."/>
            <person name="Hungria M."/>
            <person name="Delamuta J.R.M."/>
            <person name="Klepa M.S."/>
        </authorList>
    </citation>
    <scope>NUCLEOTIDE SEQUENCE [LARGE SCALE GENOMIC DNA]</scope>
    <source>
        <strain evidence="10 11">CNPSo 3426</strain>
    </source>
</reference>
<dbReference type="InterPro" id="IPR003439">
    <property type="entry name" value="ABC_transporter-like_ATP-bd"/>
</dbReference>
<comment type="function">
    <text evidence="8">Involved in beta-(1--&gt;2)glucan export. Transmembrane domains (TMD) form a pore in the inner membrane and the ATP-binding domain (NBD) is responsible for energy generation.</text>
</comment>
<feature type="domain" description="ABC transporter" evidence="9">
    <location>
        <begin position="26"/>
        <end position="276"/>
    </location>
</feature>
<keyword evidence="3" id="KW-0813">Transport</keyword>
<evidence type="ECO:0000256" key="5">
    <source>
        <dbReference type="ARBA" id="ARBA00022741"/>
    </source>
</evidence>
<keyword evidence="5" id="KW-0547">Nucleotide-binding</keyword>
<dbReference type="GO" id="GO:0015833">
    <property type="term" value="P:peptide transport"/>
    <property type="evidence" value="ECO:0007669"/>
    <property type="project" value="InterPro"/>
</dbReference>
<dbReference type="GO" id="GO:0005524">
    <property type="term" value="F:ATP binding"/>
    <property type="evidence" value="ECO:0007669"/>
    <property type="project" value="UniProtKB-KW"/>
</dbReference>
<dbReference type="Pfam" id="PF00005">
    <property type="entry name" value="ABC_tran"/>
    <property type="match status" value="1"/>
</dbReference>
<dbReference type="GO" id="GO:0016887">
    <property type="term" value="F:ATP hydrolysis activity"/>
    <property type="evidence" value="ECO:0007669"/>
    <property type="project" value="InterPro"/>
</dbReference>
<dbReference type="GO" id="GO:0055085">
    <property type="term" value="P:transmembrane transport"/>
    <property type="evidence" value="ECO:0007669"/>
    <property type="project" value="UniProtKB-ARBA"/>
</dbReference>
<keyword evidence="4" id="KW-1003">Cell membrane</keyword>